<comment type="caution">
    <text evidence="7">The sequence shown here is derived from an EMBL/GenBank/DDBJ whole genome shotgun (WGS) entry which is preliminary data.</text>
</comment>
<feature type="region of interest" description="Disordered" evidence="5">
    <location>
        <begin position="126"/>
        <end position="146"/>
    </location>
</feature>
<dbReference type="PANTHER" id="PTHR33337">
    <property type="entry name" value="GFA DOMAIN-CONTAINING PROTEIN"/>
    <property type="match status" value="1"/>
</dbReference>
<feature type="domain" description="CENP-V/GFA" evidence="6">
    <location>
        <begin position="4"/>
        <end position="120"/>
    </location>
</feature>
<dbReference type="PROSITE" id="PS51891">
    <property type="entry name" value="CENP_V_GFA"/>
    <property type="match status" value="1"/>
</dbReference>
<sequence>MQLLTGRCLCEKIAYEIEGELGPIFHCHCSKCRRWHGAAFRSRATIKASQFKWTKGEELLSRYHSSEFVVKHFCSVCGSNLISTYENDPTKIGVPLGGLEQAPNNEPEGHFFVGSKSPWFKITDGLPQHDTWPGSHSKVRETSGDT</sequence>
<dbReference type="SUPFAM" id="SSF51316">
    <property type="entry name" value="Mss4-like"/>
    <property type="match status" value="1"/>
</dbReference>
<proteinExistence type="inferred from homology"/>
<keyword evidence="3" id="KW-0862">Zinc</keyword>
<dbReference type="InterPro" id="IPR006913">
    <property type="entry name" value="CENP-V/GFA"/>
</dbReference>
<evidence type="ECO:0000256" key="4">
    <source>
        <dbReference type="ARBA" id="ARBA00023239"/>
    </source>
</evidence>
<evidence type="ECO:0000313" key="7">
    <source>
        <dbReference type="EMBL" id="MBD2735570.1"/>
    </source>
</evidence>
<reference evidence="7 8" key="1">
    <citation type="journal article" date="2020" name="ISME J.">
        <title>Comparative genomics reveals insights into cyanobacterial evolution and habitat adaptation.</title>
        <authorList>
            <person name="Chen M.Y."/>
            <person name="Teng W.K."/>
            <person name="Zhao L."/>
            <person name="Hu C.X."/>
            <person name="Zhou Y.K."/>
            <person name="Han B.P."/>
            <person name="Song L.R."/>
            <person name="Shu W.S."/>
        </authorList>
    </citation>
    <scope>NUCLEOTIDE SEQUENCE [LARGE SCALE GENOMIC DNA]</scope>
    <source>
        <strain evidence="7 8">FACHB-159</strain>
    </source>
</reference>
<dbReference type="Proteomes" id="UP000637383">
    <property type="component" value="Unassembled WGS sequence"/>
</dbReference>
<dbReference type="PANTHER" id="PTHR33337:SF40">
    <property type="entry name" value="CENP-V_GFA DOMAIN-CONTAINING PROTEIN-RELATED"/>
    <property type="match status" value="1"/>
</dbReference>
<gene>
    <name evidence="7" type="ORF">H6H03_17000</name>
</gene>
<dbReference type="EMBL" id="JACJTU010000015">
    <property type="protein sequence ID" value="MBD2735570.1"/>
    <property type="molecule type" value="Genomic_DNA"/>
</dbReference>
<dbReference type="Gene3D" id="3.90.1590.10">
    <property type="entry name" value="glutathione-dependent formaldehyde- activating enzyme (gfa)"/>
    <property type="match status" value="1"/>
</dbReference>
<dbReference type="Pfam" id="PF04828">
    <property type="entry name" value="GFA"/>
    <property type="match status" value="1"/>
</dbReference>
<evidence type="ECO:0000256" key="5">
    <source>
        <dbReference type="SAM" id="MobiDB-lite"/>
    </source>
</evidence>
<dbReference type="InterPro" id="IPR011057">
    <property type="entry name" value="Mss4-like_sf"/>
</dbReference>
<protein>
    <submittedName>
        <fullName evidence="7">GFA family protein</fullName>
    </submittedName>
</protein>
<evidence type="ECO:0000256" key="1">
    <source>
        <dbReference type="ARBA" id="ARBA00005495"/>
    </source>
</evidence>
<dbReference type="RefSeq" id="WP_190956224.1">
    <property type="nucleotide sequence ID" value="NZ_JACJTU010000015.1"/>
</dbReference>
<accession>A0ABR8KB96</accession>
<evidence type="ECO:0000256" key="2">
    <source>
        <dbReference type="ARBA" id="ARBA00022723"/>
    </source>
</evidence>
<keyword evidence="8" id="KW-1185">Reference proteome</keyword>
<keyword evidence="4" id="KW-0456">Lyase</keyword>
<keyword evidence="2" id="KW-0479">Metal-binding</keyword>
<evidence type="ECO:0000256" key="3">
    <source>
        <dbReference type="ARBA" id="ARBA00022833"/>
    </source>
</evidence>
<evidence type="ECO:0000259" key="6">
    <source>
        <dbReference type="PROSITE" id="PS51891"/>
    </source>
</evidence>
<comment type="similarity">
    <text evidence="1">Belongs to the Gfa family.</text>
</comment>
<name>A0ABR8KB96_9NOSO</name>
<organism evidence="7 8">
    <name type="scientific">Nostoc paludosum FACHB-159</name>
    <dbReference type="NCBI Taxonomy" id="2692908"/>
    <lineage>
        <taxon>Bacteria</taxon>
        <taxon>Bacillati</taxon>
        <taxon>Cyanobacteriota</taxon>
        <taxon>Cyanophyceae</taxon>
        <taxon>Nostocales</taxon>
        <taxon>Nostocaceae</taxon>
        <taxon>Nostoc</taxon>
    </lineage>
</organism>
<evidence type="ECO:0000313" key="8">
    <source>
        <dbReference type="Proteomes" id="UP000637383"/>
    </source>
</evidence>